<proteinExistence type="predicted"/>
<dbReference type="InterPro" id="IPR002060">
    <property type="entry name" value="Squ/phyt_synthse"/>
</dbReference>
<comment type="caution">
    <text evidence="1">The sequence shown here is derived from an EMBL/GenBank/DDBJ whole genome shotgun (WGS) entry which is preliminary data.</text>
</comment>
<evidence type="ECO:0000313" key="2">
    <source>
        <dbReference type="Proteomes" id="UP000433104"/>
    </source>
</evidence>
<evidence type="ECO:0000313" key="1">
    <source>
        <dbReference type="EMBL" id="MXO85350.1"/>
    </source>
</evidence>
<name>A0A844ZEF9_9SPHN</name>
<dbReference type="RefSeq" id="WP_160681759.1">
    <property type="nucleotide sequence ID" value="NZ_WTYW01000001.1"/>
</dbReference>
<dbReference type="InterPro" id="IPR008949">
    <property type="entry name" value="Isoprenoid_synthase_dom_sf"/>
</dbReference>
<protein>
    <recommendedName>
        <fullName evidence="3">Phytoene synthase</fullName>
    </recommendedName>
</protein>
<reference evidence="1 2" key="1">
    <citation type="submission" date="2019-12" db="EMBL/GenBank/DDBJ databases">
        <title>Genomic-based taxomic classification of the family Erythrobacteraceae.</title>
        <authorList>
            <person name="Xu L."/>
        </authorList>
    </citation>
    <scope>NUCLEOTIDE SEQUENCE [LARGE SCALE GENOMIC DNA]</scope>
    <source>
        <strain evidence="1 2">MCCC 1A09962</strain>
    </source>
</reference>
<evidence type="ECO:0008006" key="3">
    <source>
        <dbReference type="Google" id="ProtNLM"/>
    </source>
</evidence>
<dbReference type="OrthoDB" id="9814909at2"/>
<sequence length="218" mass="23448">MSLLDELGPPARFALAYAPKAVRQATAALLALDVRLGQIVARANEPILAQMRLAWWRDRLKEEPEARPKGDGVLEAIGEHWTGREGALIAFVDGWEELLAEGTLDVASIEAFGESHAAAFEGLSNGTLSGADKINVRERAKLYAWGKLHARTSDSAERERIAGVALPLAARGGRLPRSQRPLAILSGLAAYSLRHEGEGLMASRGGILTAWRIALSGR</sequence>
<organism evidence="1 2">
    <name type="scientific">Parapontixanthobacter aurantiacus</name>
    <dbReference type="NCBI Taxonomy" id="1463599"/>
    <lineage>
        <taxon>Bacteria</taxon>
        <taxon>Pseudomonadati</taxon>
        <taxon>Pseudomonadota</taxon>
        <taxon>Alphaproteobacteria</taxon>
        <taxon>Sphingomonadales</taxon>
        <taxon>Erythrobacteraceae</taxon>
        <taxon>Parapontixanthobacter</taxon>
    </lineage>
</organism>
<dbReference type="EMBL" id="WTYW01000001">
    <property type="protein sequence ID" value="MXO85350.1"/>
    <property type="molecule type" value="Genomic_DNA"/>
</dbReference>
<dbReference type="SUPFAM" id="SSF48576">
    <property type="entry name" value="Terpenoid synthases"/>
    <property type="match status" value="1"/>
</dbReference>
<gene>
    <name evidence="1" type="ORF">GRI38_04840</name>
</gene>
<dbReference type="AlphaFoldDB" id="A0A844ZEF9"/>
<dbReference type="Proteomes" id="UP000433104">
    <property type="component" value="Unassembled WGS sequence"/>
</dbReference>
<keyword evidence="2" id="KW-1185">Reference proteome</keyword>
<accession>A0A844ZEF9</accession>
<dbReference type="Pfam" id="PF00494">
    <property type="entry name" value="SQS_PSY"/>
    <property type="match status" value="1"/>
</dbReference>